<accession>A0ABP4X1V7</accession>
<dbReference type="Pfam" id="PF01556">
    <property type="entry name" value="DnaJ_C"/>
    <property type="match status" value="1"/>
</dbReference>
<dbReference type="SUPFAM" id="SSF49493">
    <property type="entry name" value="HSP40/DnaJ peptide-binding domain"/>
    <property type="match status" value="1"/>
</dbReference>
<evidence type="ECO:0000313" key="2">
    <source>
        <dbReference type="EMBL" id="GAA1766230.1"/>
    </source>
</evidence>
<evidence type="ECO:0000259" key="1">
    <source>
        <dbReference type="Pfam" id="PF01556"/>
    </source>
</evidence>
<keyword evidence="3" id="KW-1185">Reference proteome</keyword>
<dbReference type="Gene3D" id="2.60.260.20">
    <property type="entry name" value="Urease metallochaperone UreE, N-terminal domain"/>
    <property type="match status" value="1"/>
</dbReference>
<dbReference type="EMBL" id="BAAAPN010000057">
    <property type="protein sequence ID" value="GAA1766230.1"/>
    <property type="molecule type" value="Genomic_DNA"/>
</dbReference>
<reference evidence="3" key="1">
    <citation type="journal article" date="2019" name="Int. J. Syst. Evol. Microbiol.">
        <title>The Global Catalogue of Microorganisms (GCM) 10K type strain sequencing project: providing services to taxonomists for standard genome sequencing and annotation.</title>
        <authorList>
            <consortium name="The Broad Institute Genomics Platform"/>
            <consortium name="The Broad Institute Genome Sequencing Center for Infectious Disease"/>
            <person name="Wu L."/>
            <person name="Ma J."/>
        </authorList>
    </citation>
    <scope>NUCLEOTIDE SEQUENCE [LARGE SCALE GENOMIC DNA]</scope>
    <source>
        <strain evidence="3">JCM 15591</strain>
    </source>
</reference>
<dbReference type="InterPro" id="IPR008971">
    <property type="entry name" value="HSP40/DnaJ_pept-bd"/>
</dbReference>
<dbReference type="Proteomes" id="UP001501475">
    <property type="component" value="Unassembled WGS sequence"/>
</dbReference>
<comment type="caution">
    <text evidence="2">The sequence shown here is derived from an EMBL/GenBank/DDBJ whole genome shotgun (WGS) entry which is preliminary data.</text>
</comment>
<name>A0ABP4X1V7_9MICO</name>
<protein>
    <recommendedName>
        <fullName evidence="1">Chaperone DnaJ C-terminal domain-containing protein</fullName>
    </recommendedName>
</protein>
<organism evidence="2 3">
    <name type="scientific">Nostocoides vanveenii</name>
    <dbReference type="NCBI Taxonomy" id="330835"/>
    <lineage>
        <taxon>Bacteria</taxon>
        <taxon>Bacillati</taxon>
        <taxon>Actinomycetota</taxon>
        <taxon>Actinomycetes</taxon>
        <taxon>Micrococcales</taxon>
        <taxon>Intrasporangiaceae</taxon>
        <taxon>Nostocoides</taxon>
    </lineage>
</organism>
<gene>
    <name evidence="2" type="ORF">GCM10009810_26340</name>
</gene>
<sequence>MPPEGYRLDGRDLHVQLTLSPWEAALGATITLDTPAGPVSIDVPPGTCSGRVLTVPAHGIPNPNGPFGNLHAHTHILVPARLTPAERDLFKRLATTSNFNPRTPTAPGP</sequence>
<evidence type="ECO:0000313" key="3">
    <source>
        <dbReference type="Proteomes" id="UP001501475"/>
    </source>
</evidence>
<feature type="domain" description="Chaperone DnaJ C-terminal" evidence="1">
    <location>
        <begin position="4"/>
        <end position="79"/>
    </location>
</feature>
<dbReference type="InterPro" id="IPR002939">
    <property type="entry name" value="DnaJ_C"/>
</dbReference>
<proteinExistence type="predicted"/>